<dbReference type="Proteomes" id="UP000238949">
    <property type="component" value="Unassembled WGS sequence"/>
</dbReference>
<keyword evidence="2" id="KW-1185">Reference proteome</keyword>
<evidence type="ECO:0000313" key="2">
    <source>
        <dbReference type="Proteomes" id="UP000238949"/>
    </source>
</evidence>
<proteinExistence type="predicted"/>
<protein>
    <submittedName>
        <fullName evidence="1">Uncharacterized protein</fullName>
    </submittedName>
</protein>
<sequence length="62" mass="6672">MSGKGIINYLKIQKNDQKNDCPLIPGLSAGNSKPDYTAGRLHLQIPRAGICASLTQPHLGQE</sequence>
<name>A0A2S9V3Z2_9ALTE</name>
<accession>A0A2S9V3Z2</accession>
<organism evidence="1 2">
    <name type="scientific">Alteromonas alba</name>
    <dbReference type="NCBI Taxonomy" id="2079529"/>
    <lineage>
        <taxon>Bacteria</taxon>
        <taxon>Pseudomonadati</taxon>
        <taxon>Pseudomonadota</taxon>
        <taxon>Gammaproteobacteria</taxon>
        <taxon>Alteromonadales</taxon>
        <taxon>Alteromonadaceae</taxon>
        <taxon>Alteromonas/Salinimonas group</taxon>
        <taxon>Alteromonas</taxon>
    </lineage>
</organism>
<comment type="caution">
    <text evidence="1">The sequence shown here is derived from an EMBL/GenBank/DDBJ whole genome shotgun (WGS) entry which is preliminary data.</text>
</comment>
<dbReference type="AlphaFoldDB" id="A0A2S9V3Z2"/>
<reference evidence="2" key="1">
    <citation type="journal article" date="2020" name="Int. J. Syst. Evol. Microbiol.">
        <title>Alteromonas alba sp. nov., a marine bacterium isolated from the seawater of the West Pacific Ocean.</title>
        <authorList>
            <person name="Sun C."/>
            <person name="Wu Y.-H."/>
            <person name="Xamxidin M."/>
            <person name="Cheng H."/>
            <person name="Xu X.-W."/>
        </authorList>
    </citation>
    <scope>NUCLEOTIDE SEQUENCE [LARGE SCALE GENOMIC DNA]</scope>
    <source>
        <strain evidence="2">190</strain>
    </source>
</reference>
<dbReference type="EMBL" id="PVNP01000214">
    <property type="protein sequence ID" value="PRO71151.1"/>
    <property type="molecule type" value="Genomic_DNA"/>
</dbReference>
<evidence type="ECO:0000313" key="1">
    <source>
        <dbReference type="EMBL" id="PRO71151.1"/>
    </source>
</evidence>
<gene>
    <name evidence="1" type="ORF">C6Y40_23670</name>
</gene>